<dbReference type="GO" id="GO:0005524">
    <property type="term" value="F:ATP binding"/>
    <property type="evidence" value="ECO:0007669"/>
    <property type="project" value="UniProtKB-KW"/>
</dbReference>
<comment type="catalytic activity">
    <reaction evidence="9 11">
        <text>tRNA(Tyr) + L-tyrosine + ATP = L-tyrosyl-tRNA(Tyr) + AMP + diphosphate + H(+)</text>
        <dbReference type="Rhea" id="RHEA:10220"/>
        <dbReference type="Rhea" id="RHEA-COMP:9706"/>
        <dbReference type="Rhea" id="RHEA-COMP:9707"/>
        <dbReference type="ChEBI" id="CHEBI:15378"/>
        <dbReference type="ChEBI" id="CHEBI:30616"/>
        <dbReference type="ChEBI" id="CHEBI:33019"/>
        <dbReference type="ChEBI" id="CHEBI:58315"/>
        <dbReference type="ChEBI" id="CHEBI:78442"/>
        <dbReference type="ChEBI" id="CHEBI:78536"/>
        <dbReference type="ChEBI" id="CHEBI:456215"/>
        <dbReference type="EC" id="6.1.1.1"/>
    </reaction>
</comment>
<dbReference type="Gene3D" id="3.10.290.10">
    <property type="entry name" value="RNA-binding S4 domain"/>
    <property type="match status" value="1"/>
</dbReference>
<evidence type="ECO:0000256" key="7">
    <source>
        <dbReference type="ARBA" id="ARBA00023146"/>
    </source>
</evidence>
<keyword evidence="6 11" id="KW-0648">Protein biosynthesis</keyword>
<organism evidence="13 14">
    <name type="scientific">Malassezia arunalokei</name>
    <dbReference type="NCBI Taxonomy" id="1514897"/>
    <lineage>
        <taxon>Eukaryota</taxon>
        <taxon>Fungi</taxon>
        <taxon>Dikarya</taxon>
        <taxon>Basidiomycota</taxon>
        <taxon>Ustilaginomycotina</taxon>
        <taxon>Malasseziomycetes</taxon>
        <taxon>Malasseziales</taxon>
        <taxon>Malasseziaceae</taxon>
        <taxon>Malassezia</taxon>
    </lineage>
</organism>
<evidence type="ECO:0000259" key="12">
    <source>
        <dbReference type="Pfam" id="PF22421"/>
    </source>
</evidence>
<dbReference type="GO" id="GO:0003723">
    <property type="term" value="F:RNA binding"/>
    <property type="evidence" value="ECO:0007669"/>
    <property type="project" value="UniProtKB-KW"/>
</dbReference>
<dbReference type="GO" id="GO:0005829">
    <property type="term" value="C:cytosol"/>
    <property type="evidence" value="ECO:0007669"/>
    <property type="project" value="TreeGrafter"/>
</dbReference>
<evidence type="ECO:0000256" key="11">
    <source>
        <dbReference type="RuleBase" id="RU361234"/>
    </source>
</evidence>
<dbReference type="EMBL" id="CP119916">
    <property type="protein sequence ID" value="WFD14097.1"/>
    <property type="molecule type" value="Genomic_DNA"/>
</dbReference>
<name>A0AAJ5YW95_9BASI</name>
<evidence type="ECO:0000256" key="10">
    <source>
        <dbReference type="PROSITE-ProRule" id="PRU00182"/>
    </source>
</evidence>
<protein>
    <recommendedName>
        <fullName evidence="1 11">Tyrosine--tRNA ligase</fullName>
        <ecNumber evidence="1 11">6.1.1.1</ecNumber>
    </recommendedName>
    <alternativeName>
        <fullName evidence="8 11">Tyrosyl-tRNA synthetase</fullName>
    </alternativeName>
</protein>
<evidence type="ECO:0000256" key="9">
    <source>
        <dbReference type="ARBA" id="ARBA00048248"/>
    </source>
</evidence>
<keyword evidence="14" id="KW-1185">Reference proteome</keyword>
<dbReference type="InterPro" id="IPR014729">
    <property type="entry name" value="Rossmann-like_a/b/a_fold"/>
</dbReference>
<keyword evidence="7 11" id="KW-0030">Aminoacyl-tRNA synthetase</keyword>
<dbReference type="EC" id="6.1.1.1" evidence="1 11"/>
<sequence length="266" mass="29609">MQAYDFSYLHDKKACSVQLGGSDQMGNIMAGIDLIRRQRAEQEKGKTNDPSMRTDPAYGLTLPLLTTASGAKFGKSAGNAVWVSRSMLSDLDFYQYFVRSSDADVERYLLSLTLMSHEEIAQVMAQHADDKSKRFAQTRLADEMTELVRGQEACQRAQLATKLLFNTDVQELTLDQVAFAFQDDPRLVYLDEEPSGIAALAADIGLLPSRSEARRLVQTRGGLYVNGVQVTDAYAKLERQHMIQDRIIVMRAGKSNHKIVVCPPIA</sequence>
<dbReference type="InterPro" id="IPR024088">
    <property type="entry name" value="Tyr-tRNA-ligase_bac-type"/>
</dbReference>
<dbReference type="Pfam" id="PF22421">
    <property type="entry name" value="SYY_C-terminal"/>
    <property type="match status" value="1"/>
</dbReference>
<reference evidence="13 14" key="1">
    <citation type="submission" date="2023-03" db="EMBL/GenBank/DDBJ databases">
        <title>Mating type loci evolution in Malassezia.</title>
        <authorList>
            <person name="Coelho M.A."/>
        </authorList>
    </citation>
    <scope>NUCLEOTIDE SEQUENCE [LARGE SCALE GENOMIC DNA]</scope>
    <source>
        <strain evidence="13 14">CBS 13387</strain>
    </source>
</reference>
<dbReference type="PROSITE" id="PS50889">
    <property type="entry name" value="S4"/>
    <property type="match status" value="1"/>
</dbReference>
<evidence type="ECO:0000256" key="8">
    <source>
        <dbReference type="ARBA" id="ARBA00033323"/>
    </source>
</evidence>
<evidence type="ECO:0000313" key="13">
    <source>
        <dbReference type="EMBL" id="WFD14097.1"/>
    </source>
</evidence>
<dbReference type="SUPFAM" id="SSF55174">
    <property type="entry name" value="Alpha-L RNA-binding motif"/>
    <property type="match status" value="1"/>
</dbReference>
<comment type="similarity">
    <text evidence="11">Belongs to the class-I aminoacyl-tRNA synthetase family.</text>
</comment>
<accession>A0AAJ5YW95</accession>
<dbReference type="PANTHER" id="PTHR11766">
    <property type="entry name" value="TYROSYL-TRNA SYNTHETASE"/>
    <property type="match status" value="1"/>
</dbReference>
<dbReference type="GO" id="GO:0005739">
    <property type="term" value="C:mitochondrion"/>
    <property type="evidence" value="ECO:0007669"/>
    <property type="project" value="TreeGrafter"/>
</dbReference>
<evidence type="ECO:0000256" key="2">
    <source>
        <dbReference type="ARBA" id="ARBA00022598"/>
    </source>
</evidence>
<evidence type="ECO:0000256" key="4">
    <source>
        <dbReference type="ARBA" id="ARBA00022840"/>
    </source>
</evidence>
<dbReference type="InterPro" id="IPR002307">
    <property type="entry name" value="Tyr-tRNA-ligase"/>
</dbReference>
<dbReference type="Gene3D" id="3.40.50.620">
    <property type="entry name" value="HUPs"/>
    <property type="match status" value="1"/>
</dbReference>
<keyword evidence="2 11" id="KW-0436">Ligase</keyword>
<keyword evidence="5 10" id="KW-0694">RNA-binding</keyword>
<evidence type="ECO:0000256" key="3">
    <source>
        <dbReference type="ARBA" id="ARBA00022741"/>
    </source>
</evidence>
<dbReference type="GO" id="GO:0006437">
    <property type="term" value="P:tyrosyl-tRNA aminoacylation"/>
    <property type="evidence" value="ECO:0007669"/>
    <property type="project" value="InterPro"/>
</dbReference>
<dbReference type="PRINTS" id="PR01040">
    <property type="entry name" value="TRNASYNTHTYR"/>
</dbReference>
<keyword evidence="3 11" id="KW-0547">Nucleotide-binding</keyword>
<dbReference type="InterPro" id="IPR054608">
    <property type="entry name" value="SYY-like_C"/>
</dbReference>
<dbReference type="FunFam" id="1.10.240.10:FF:000001">
    <property type="entry name" value="Tyrosine--tRNA ligase"/>
    <property type="match status" value="1"/>
</dbReference>
<evidence type="ECO:0000256" key="5">
    <source>
        <dbReference type="ARBA" id="ARBA00022884"/>
    </source>
</evidence>
<dbReference type="InterPro" id="IPR036986">
    <property type="entry name" value="S4_RNA-bd_sf"/>
</dbReference>
<dbReference type="AlphaFoldDB" id="A0AAJ5YW95"/>
<dbReference type="Pfam" id="PF00579">
    <property type="entry name" value="tRNA-synt_1b"/>
    <property type="match status" value="1"/>
</dbReference>
<keyword evidence="4 11" id="KW-0067">ATP-binding</keyword>
<dbReference type="NCBIfam" id="TIGR00234">
    <property type="entry name" value="tyrS"/>
    <property type="match status" value="1"/>
</dbReference>
<dbReference type="CDD" id="cd00165">
    <property type="entry name" value="S4"/>
    <property type="match status" value="1"/>
</dbReference>
<proteinExistence type="inferred from homology"/>
<dbReference type="InterPro" id="IPR002305">
    <property type="entry name" value="aa-tRNA-synth_Ic"/>
</dbReference>
<dbReference type="GO" id="GO:0004831">
    <property type="term" value="F:tyrosine-tRNA ligase activity"/>
    <property type="evidence" value="ECO:0007669"/>
    <property type="project" value="UniProtKB-EC"/>
</dbReference>
<evidence type="ECO:0000256" key="1">
    <source>
        <dbReference type="ARBA" id="ARBA00013160"/>
    </source>
</evidence>
<dbReference type="Proteomes" id="UP001217582">
    <property type="component" value="Chromosome 1"/>
</dbReference>
<feature type="domain" description="Tyrosine--tRNA ligase SYY-like C-terminal" evidence="12">
    <location>
        <begin position="180"/>
        <end position="259"/>
    </location>
</feature>
<evidence type="ECO:0000256" key="6">
    <source>
        <dbReference type="ARBA" id="ARBA00022917"/>
    </source>
</evidence>
<gene>
    <name evidence="13" type="primary">MSY1</name>
    <name evidence="13" type="ORF">MARU1_000092</name>
</gene>
<dbReference type="Gene3D" id="1.10.240.10">
    <property type="entry name" value="Tyrosyl-Transfer RNA Synthetase"/>
    <property type="match status" value="1"/>
</dbReference>
<evidence type="ECO:0000313" key="14">
    <source>
        <dbReference type="Proteomes" id="UP001217582"/>
    </source>
</evidence>
<dbReference type="SUPFAM" id="SSF52374">
    <property type="entry name" value="Nucleotidylyl transferase"/>
    <property type="match status" value="1"/>
</dbReference>
<dbReference type="PANTHER" id="PTHR11766:SF0">
    <property type="entry name" value="TYROSINE--TRNA LIGASE, MITOCHONDRIAL"/>
    <property type="match status" value="1"/>
</dbReference>